<gene>
    <name evidence="8" type="ORF">C5F49_05920</name>
</gene>
<evidence type="ECO:0000256" key="5">
    <source>
        <dbReference type="SAM" id="Coils"/>
    </source>
</evidence>
<dbReference type="PANTHER" id="PTHR10846:SF8">
    <property type="entry name" value="INNER MEMBRANE PROTEIN YRBG"/>
    <property type="match status" value="1"/>
</dbReference>
<feature type="domain" description="Sodium/calcium exchanger membrane region" evidence="7">
    <location>
        <begin position="6"/>
        <end position="145"/>
    </location>
</feature>
<evidence type="ECO:0000256" key="1">
    <source>
        <dbReference type="ARBA" id="ARBA00004141"/>
    </source>
</evidence>
<dbReference type="InterPro" id="IPR004481">
    <property type="entry name" value="K/Na/Ca-exchanger"/>
</dbReference>
<feature type="transmembrane region" description="Helical" evidence="6">
    <location>
        <begin position="68"/>
        <end position="93"/>
    </location>
</feature>
<dbReference type="InterPro" id="IPR004837">
    <property type="entry name" value="NaCa_Exmemb"/>
</dbReference>
<name>A0A7D5RBI6_9ARCH</name>
<sequence>MEIAISAILTIVGLVMLCFGGNWLVSGGVAIARKFRTSNLIIGMTIVAYGTSTPELAASIAAAGEHSAIILGNIVGSNIANVGMVIGLSAIIIPLAVSKSILRKEIPIMLGVSLLLILISIDGEISQYDGVLLLAGLGVFAYYTFKDAMKQRAENKEETNQEIKQETNQEIKQEIKQGANNVYLKSAGLIAIGVVLLYVGALLTVDNAVILAKEFGLSEKVIGLTVIAIGTSLPELITSIIAIRKGHADIGVGNIIGSNIYNILMIMGVGAALGGVMVGADVYVDYAIMIIFSLSLLIALKTGIIGRAMGIALSIGYVAYLIVTFFK</sequence>
<dbReference type="Proteomes" id="UP000509441">
    <property type="component" value="Chromosome"/>
</dbReference>
<feature type="transmembrane region" description="Helical" evidence="6">
    <location>
        <begin position="127"/>
        <end position="145"/>
    </location>
</feature>
<keyword evidence="5" id="KW-0175">Coiled coil</keyword>
<dbReference type="OrthoDB" id="142185at2157"/>
<evidence type="ECO:0000256" key="4">
    <source>
        <dbReference type="ARBA" id="ARBA00023136"/>
    </source>
</evidence>
<feature type="coiled-coil region" evidence="5">
    <location>
        <begin position="146"/>
        <end position="176"/>
    </location>
</feature>
<dbReference type="PANTHER" id="PTHR10846">
    <property type="entry name" value="SODIUM/POTASSIUM/CALCIUM EXCHANGER"/>
    <property type="match status" value="1"/>
</dbReference>
<dbReference type="EMBL" id="CP026994">
    <property type="protein sequence ID" value="QLH04903.1"/>
    <property type="molecule type" value="Genomic_DNA"/>
</dbReference>
<dbReference type="GO" id="GO:0008273">
    <property type="term" value="F:calcium, potassium:sodium antiporter activity"/>
    <property type="evidence" value="ECO:0007669"/>
    <property type="project" value="TreeGrafter"/>
</dbReference>
<accession>A0A7D5RBI6</accession>
<protein>
    <submittedName>
        <fullName evidence="8">Sodium:calcium antiporter</fullName>
    </submittedName>
</protein>
<feature type="transmembrane region" description="Helical" evidence="6">
    <location>
        <begin position="37"/>
        <end position="62"/>
    </location>
</feature>
<feature type="transmembrane region" description="Helical" evidence="6">
    <location>
        <begin position="105"/>
        <end position="121"/>
    </location>
</feature>
<dbReference type="KEGG" id="nox:C5F49_05920"/>
<evidence type="ECO:0000313" key="9">
    <source>
        <dbReference type="Proteomes" id="UP000509441"/>
    </source>
</evidence>
<dbReference type="InterPro" id="IPR044880">
    <property type="entry name" value="NCX_ion-bd_dom_sf"/>
</dbReference>
<feature type="transmembrane region" description="Helical" evidence="6">
    <location>
        <begin position="283"/>
        <end position="300"/>
    </location>
</feature>
<proteinExistence type="predicted"/>
<dbReference type="NCBIfam" id="TIGR00367">
    <property type="entry name" value="calcium/sodium antiporter"/>
    <property type="match status" value="1"/>
</dbReference>
<dbReference type="Gene3D" id="6.10.280.80">
    <property type="entry name" value="NCX, peripheral helical region"/>
    <property type="match status" value="1"/>
</dbReference>
<dbReference type="Gene3D" id="1.20.1420.30">
    <property type="entry name" value="NCX, central ion-binding region"/>
    <property type="match status" value="2"/>
</dbReference>
<keyword evidence="4 6" id="KW-0472">Membrane</keyword>
<feature type="transmembrane region" description="Helical" evidence="6">
    <location>
        <begin position="255"/>
        <end position="277"/>
    </location>
</feature>
<feature type="transmembrane region" description="Helical" evidence="6">
    <location>
        <begin position="182"/>
        <end position="201"/>
    </location>
</feature>
<keyword evidence="3 6" id="KW-1133">Transmembrane helix</keyword>
<dbReference type="GO" id="GO:0005886">
    <property type="term" value="C:plasma membrane"/>
    <property type="evidence" value="ECO:0007669"/>
    <property type="project" value="TreeGrafter"/>
</dbReference>
<organism evidence="8 9">
    <name type="scientific">Nitrosopumilus oxyclinae</name>
    <dbReference type="NCBI Taxonomy" id="1959104"/>
    <lineage>
        <taxon>Archaea</taxon>
        <taxon>Nitrososphaerota</taxon>
        <taxon>Nitrososphaeria</taxon>
        <taxon>Nitrosopumilales</taxon>
        <taxon>Nitrosopumilaceae</taxon>
        <taxon>Nitrosopumilus</taxon>
    </lineage>
</organism>
<dbReference type="GO" id="GO:0006874">
    <property type="term" value="P:intracellular calcium ion homeostasis"/>
    <property type="evidence" value="ECO:0007669"/>
    <property type="project" value="TreeGrafter"/>
</dbReference>
<feature type="transmembrane region" description="Helical" evidence="6">
    <location>
        <begin position="6"/>
        <end position="25"/>
    </location>
</feature>
<evidence type="ECO:0000259" key="7">
    <source>
        <dbReference type="Pfam" id="PF01699"/>
    </source>
</evidence>
<feature type="transmembrane region" description="Helical" evidence="6">
    <location>
        <begin position="307"/>
        <end position="326"/>
    </location>
</feature>
<comment type="subcellular location">
    <subcellularLocation>
        <location evidence="1">Membrane</location>
        <topology evidence="1">Multi-pass membrane protein</topology>
    </subcellularLocation>
</comment>
<evidence type="ECO:0000256" key="6">
    <source>
        <dbReference type="SAM" id="Phobius"/>
    </source>
</evidence>
<keyword evidence="9" id="KW-1185">Reference proteome</keyword>
<evidence type="ECO:0000256" key="3">
    <source>
        <dbReference type="ARBA" id="ARBA00022989"/>
    </source>
</evidence>
<evidence type="ECO:0000256" key="2">
    <source>
        <dbReference type="ARBA" id="ARBA00022692"/>
    </source>
</evidence>
<dbReference type="AlphaFoldDB" id="A0A7D5RBI6"/>
<evidence type="ECO:0000313" key="8">
    <source>
        <dbReference type="EMBL" id="QLH04903.1"/>
    </source>
</evidence>
<keyword evidence="2 6" id="KW-0812">Transmembrane</keyword>
<feature type="transmembrane region" description="Helical" evidence="6">
    <location>
        <begin position="221"/>
        <end position="243"/>
    </location>
</feature>
<dbReference type="GO" id="GO:0005262">
    <property type="term" value="F:calcium channel activity"/>
    <property type="evidence" value="ECO:0007669"/>
    <property type="project" value="TreeGrafter"/>
</dbReference>
<dbReference type="RefSeq" id="WP_179362124.1">
    <property type="nucleotide sequence ID" value="NZ_CP026994.1"/>
</dbReference>
<feature type="domain" description="Sodium/calcium exchanger membrane region" evidence="7">
    <location>
        <begin position="186"/>
        <end position="325"/>
    </location>
</feature>
<dbReference type="GeneID" id="56061493"/>
<reference evidence="8 9" key="1">
    <citation type="submission" date="2018-02" db="EMBL/GenBank/DDBJ databases">
        <title>Complete genome of Nitrosopumilus oxyclinae HCE1.</title>
        <authorList>
            <person name="Qin W."/>
            <person name="Zheng Y."/>
            <person name="Stahl D.A."/>
        </authorList>
    </citation>
    <scope>NUCLEOTIDE SEQUENCE [LARGE SCALE GENOMIC DNA]</scope>
    <source>
        <strain evidence="8 9">HCE1</strain>
    </source>
</reference>
<dbReference type="Pfam" id="PF01699">
    <property type="entry name" value="Na_Ca_ex"/>
    <property type="match status" value="2"/>
</dbReference>